<reference evidence="3" key="1">
    <citation type="journal article" date="2019" name="Int. J. Syst. Evol. Microbiol.">
        <title>The Global Catalogue of Microorganisms (GCM) 10K type strain sequencing project: providing services to taxonomists for standard genome sequencing and annotation.</title>
        <authorList>
            <consortium name="The Broad Institute Genomics Platform"/>
            <consortium name="The Broad Institute Genome Sequencing Center for Infectious Disease"/>
            <person name="Wu L."/>
            <person name="Ma J."/>
        </authorList>
    </citation>
    <scope>NUCLEOTIDE SEQUENCE [LARGE SCALE GENOMIC DNA]</scope>
    <source>
        <strain evidence="3">JCM 17106</strain>
    </source>
</reference>
<evidence type="ECO:0000313" key="3">
    <source>
        <dbReference type="Proteomes" id="UP001500459"/>
    </source>
</evidence>
<keyword evidence="3" id="KW-1185">Reference proteome</keyword>
<dbReference type="Proteomes" id="UP001500459">
    <property type="component" value="Unassembled WGS sequence"/>
</dbReference>
<comment type="caution">
    <text evidence="2">The sequence shown here is derived from an EMBL/GenBank/DDBJ whole genome shotgun (WGS) entry which is preliminary data.</text>
</comment>
<dbReference type="InterPro" id="IPR019734">
    <property type="entry name" value="TPR_rpt"/>
</dbReference>
<dbReference type="InterPro" id="IPR011990">
    <property type="entry name" value="TPR-like_helical_dom_sf"/>
</dbReference>
<dbReference type="SUPFAM" id="SSF52833">
    <property type="entry name" value="Thioredoxin-like"/>
    <property type="match status" value="1"/>
</dbReference>
<dbReference type="PROSITE" id="PS50005">
    <property type="entry name" value="TPR"/>
    <property type="match status" value="1"/>
</dbReference>
<sequence length="277" mass="32049">MCAQSFNHEIINENKDTLLLGKINKQKLATLPYSSWFMSGYENYIPKQKSIDSIKHTLDQYTITLFLGTWCGDSKREVPRFYKILEESEFSLDRLTTIAVDRKRKSYKQSPGGEHEGLTIHRVPTIIFYKNGKEINRITESPVITLEDDIIAILNQEYTSKYQSVTIVDSLLTTKGLKYFSEKRDKIAKQLSTESFSELNTYGNVLFFADRKEEAIEICHLNTILYPKEANTYISLANKYVATHTIEKAITYYKKSLEFSDNENVSKKIKELEDSLN</sequence>
<accession>A0ABP6UUJ8</accession>
<evidence type="ECO:0000313" key="2">
    <source>
        <dbReference type="EMBL" id="GAA3519804.1"/>
    </source>
</evidence>
<dbReference type="EMBL" id="BAABCW010000022">
    <property type="protein sequence ID" value="GAA3519804.1"/>
    <property type="molecule type" value="Genomic_DNA"/>
</dbReference>
<evidence type="ECO:0008006" key="4">
    <source>
        <dbReference type="Google" id="ProtNLM"/>
    </source>
</evidence>
<name>A0ABP6UUJ8_9FLAO</name>
<dbReference type="InterPro" id="IPR036249">
    <property type="entry name" value="Thioredoxin-like_sf"/>
</dbReference>
<protein>
    <recommendedName>
        <fullName evidence="4">Thioredoxin</fullName>
    </recommendedName>
</protein>
<dbReference type="SUPFAM" id="SSF48452">
    <property type="entry name" value="TPR-like"/>
    <property type="match status" value="1"/>
</dbReference>
<feature type="repeat" description="TPR" evidence="1">
    <location>
        <begin position="230"/>
        <end position="263"/>
    </location>
</feature>
<dbReference type="Gene3D" id="1.25.40.10">
    <property type="entry name" value="Tetratricopeptide repeat domain"/>
    <property type="match status" value="1"/>
</dbReference>
<dbReference type="CDD" id="cd02947">
    <property type="entry name" value="TRX_family"/>
    <property type="match status" value="1"/>
</dbReference>
<keyword evidence="1" id="KW-0802">TPR repeat</keyword>
<dbReference type="Gene3D" id="3.40.30.10">
    <property type="entry name" value="Glutaredoxin"/>
    <property type="match status" value="1"/>
</dbReference>
<organism evidence="2 3">
    <name type="scientific">Aquimarina addita</name>
    <dbReference type="NCBI Taxonomy" id="870485"/>
    <lineage>
        <taxon>Bacteria</taxon>
        <taxon>Pseudomonadati</taxon>
        <taxon>Bacteroidota</taxon>
        <taxon>Flavobacteriia</taxon>
        <taxon>Flavobacteriales</taxon>
        <taxon>Flavobacteriaceae</taxon>
        <taxon>Aquimarina</taxon>
    </lineage>
</organism>
<evidence type="ECO:0000256" key="1">
    <source>
        <dbReference type="PROSITE-ProRule" id="PRU00339"/>
    </source>
</evidence>
<proteinExistence type="predicted"/>
<gene>
    <name evidence="2" type="ORF">GCM10022393_37520</name>
</gene>